<comment type="caution">
    <text evidence="3">The sequence shown here is derived from an EMBL/GenBank/DDBJ whole genome shotgun (WGS) entry which is preliminary data.</text>
</comment>
<evidence type="ECO:0000313" key="3">
    <source>
        <dbReference type="EMBL" id="GMH72518.1"/>
    </source>
</evidence>
<evidence type="ECO:0000313" key="4">
    <source>
        <dbReference type="Proteomes" id="UP001165085"/>
    </source>
</evidence>
<accession>A0A9W7ANY2</accession>
<evidence type="ECO:0000259" key="2">
    <source>
        <dbReference type="Pfam" id="PF05347"/>
    </source>
</evidence>
<proteinExistence type="predicted"/>
<dbReference type="OrthoDB" id="275715at2759"/>
<dbReference type="Proteomes" id="UP001165085">
    <property type="component" value="Unassembled WGS sequence"/>
</dbReference>
<keyword evidence="4" id="KW-1185">Reference proteome</keyword>
<dbReference type="InterPro" id="IPR008011">
    <property type="entry name" value="Complex1_LYR_dom"/>
</dbReference>
<feature type="compositionally biased region" description="Polar residues" evidence="1">
    <location>
        <begin position="72"/>
        <end position="86"/>
    </location>
</feature>
<name>A0A9W7ANY2_9STRA</name>
<feature type="domain" description="Complex 1 LYR protein" evidence="2">
    <location>
        <begin position="8"/>
        <end position="59"/>
    </location>
</feature>
<dbReference type="Pfam" id="PF05347">
    <property type="entry name" value="Complex1_LYR"/>
    <property type="match status" value="1"/>
</dbReference>
<dbReference type="AlphaFoldDB" id="A0A9W7ANY2"/>
<gene>
    <name evidence="3" type="ORF">TrST_g9851</name>
</gene>
<dbReference type="EMBL" id="BRXY01000158">
    <property type="protein sequence ID" value="GMH72518.1"/>
    <property type="molecule type" value="Genomic_DNA"/>
</dbReference>
<sequence>MSSQLTTQPLRLYKLLLRGCQTFPSKNAPKLYQEIRVEFREHKDLKPPQLEVKLAEAAEGVKHLAQYNNLPKTSSNWAISSTQNPMPQKPEPKK</sequence>
<reference evidence="4" key="1">
    <citation type="journal article" date="2023" name="Commun. Biol.">
        <title>Genome analysis of Parmales, the sister group of diatoms, reveals the evolutionary specialization of diatoms from phago-mixotrophs to photoautotrophs.</title>
        <authorList>
            <person name="Ban H."/>
            <person name="Sato S."/>
            <person name="Yoshikawa S."/>
            <person name="Yamada K."/>
            <person name="Nakamura Y."/>
            <person name="Ichinomiya M."/>
            <person name="Sato N."/>
            <person name="Blanc-Mathieu R."/>
            <person name="Endo H."/>
            <person name="Kuwata A."/>
            <person name="Ogata H."/>
        </authorList>
    </citation>
    <scope>NUCLEOTIDE SEQUENCE [LARGE SCALE GENOMIC DNA]</scope>
    <source>
        <strain evidence="4">NIES 3701</strain>
    </source>
</reference>
<evidence type="ECO:0000256" key="1">
    <source>
        <dbReference type="SAM" id="MobiDB-lite"/>
    </source>
</evidence>
<protein>
    <recommendedName>
        <fullName evidence="2">Complex 1 LYR protein domain-containing protein</fullName>
    </recommendedName>
</protein>
<feature type="region of interest" description="Disordered" evidence="1">
    <location>
        <begin position="72"/>
        <end position="94"/>
    </location>
</feature>
<organism evidence="3 4">
    <name type="scientific">Triparma strigata</name>
    <dbReference type="NCBI Taxonomy" id="1606541"/>
    <lineage>
        <taxon>Eukaryota</taxon>
        <taxon>Sar</taxon>
        <taxon>Stramenopiles</taxon>
        <taxon>Ochrophyta</taxon>
        <taxon>Bolidophyceae</taxon>
        <taxon>Parmales</taxon>
        <taxon>Triparmaceae</taxon>
        <taxon>Triparma</taxon>
    </lineage>
</organism>
<dbReference type="CDD" id="cd20251">
    <property type="entry name" value="Complex1_LYR_SF"/>
    <property type="match status" value="1"/>
</dbReference>